<protein>
    <submittedName>
        <fullName evidence="1">ORF3</fullName>
    </submittedName>
</protein>
<evidence type="ECO:0000313" key="1">
    <source>
        <dbReference type="EMBL" id="AKQ98396.1"/>
    </source>
</evidence>
<dbReference type="Pfam" id="PF06931">
    <property type="entry name" value="Adeno_E4_ORF3"/>
    <property type="match status" value="1"/>
</dbReference>
<proteinExistence type="predicted"/>
<accession>A0A0K0PY89</accession>
<name>A0A0K0PY89_9ADEN</name>
<dbReference type="Proteomes" id="UP000170217">
    <property type="component" value="Segment"/>
</dbReference>
<dbReference type="Gene3D" id="3.30.70.2870">
    <property type="entry name" value="Mastadenovirus E4 ORF3"/>
    <property type="match status" value="1"/>
</dbReference>
<dbReference type="EMBL" id="KT069550">
    <property type="protein sequence ID" value="AKQ98396.1"/>
    <property type="molecule type" value="Genomic_DNA"/>
</dbReference>
<sequence length="117" mass="13763">MRVCLRMPVEGALRELFLMCGLDLQQELTRIIQGWKDENYLGMVQECNMMIEELEHAPAFAILLFLDVRVEALLEATVEHLENRIMFDLAVIFHQHSGGERCHLRDLHFEVLRDRLE</sequence>
<dbReference type="InterPro" id="IPR038368">
    <property type="entry name" value="Mastadenovirus_E4/Orf3_sf"/>
</dbReference>
<organism evidence="1 2">
    <name type="scientific">Human mastadenovirus B</name>
    <dbReference type="NCBI Taxonomy" id="108098"/>
    <lineage>
        <taxon>Viruses</taxon>
        <taxon>Varidnaviria</taxon>
        <taxon>Bamfordvirae</taxon>
        <taxon>Preplasmiviricota</taxon>
        <taxon>Polisuviricotina</taxon>
        <taxon>Pharingeaviricetes</taxon>
        <taxon>Rowavirales</taxon>
        <taxon>Adenoviridae</taxon>
        <taxon>Mastadenovirus</taxon>
        <taxon>Mastadenovirus blackbeardi</taxon>
    </lineage>
</organism>
<reference evidence="1 2" key="1">
    <citation type="journal article" date="2015" name="J. Gen. Virol.">
        <title>Phylogenomic evidence for recombination of adenoviruses in wild gorillas.</title>
        <authorList>
            <person name="Hoppe E."/>
            <person name="Pauly M."/>
            <person name="Robbins M."/>
            <person name="Gray M."/>
            <person name="Kujirakwinja D."/>
            <person name="Nishuli R."/>
            <person name="Boji Mungu-Akonkwa D.D."/>
            <person name="Leendertz F.H."/>
            <person name="Ehlers B."/>
        </authorList>
    </citation>
    <scope>NUCLEOTIDE SEQUENCE [LARGE SCALE GENOMIC DNA]</scope>
    <source>
        <strain evidence="1">DRC Kahuzi Gorilla beringei graueri 6759</strain>
    </source>
</reference>
<evidence type="ECO:0000313" key="2">
    <source>
        <dbReference type="Proteomes" id="UP000170217"/>
    </source>
</evidence>
<dbReference type="InterPro" id="IPR009699">
    <property type="entry name" value="Mastadenovirus_E4/Orf3"/>
</dbReference>